<name>A0A923J1Z8_CLOTT</name>
<dbReference type="Pfam" id="PF01790">
    <property type="entry name" value="LGT"/>
    <property type="match status" value="1"/>
</dbReference>
<proteinExistence type="inferred from homology"/>
<feature type="transmembrane region" description="Helical" evidence="7">
    <location>
        <begin position="45"/>
        <end position="65"/>
    </location>
</feature>
<evidence type="ECO:0000256" key="3">
    <source>
        <dbReference type="ARBA" id="ARBA00022679"/>
    </source>
</evidence>
<keyword evidence="4 7" id="KW-0812">Transmembrane</keyword>
<evidence type="ECO:0000256" key="7">
    <source>
        <dbReference type="HAMAP-Rule" id="MF_01147"/>
    </source>
</evidence>
<comment type="function">
    <text evidence="7">Catalyzes the transfer of the diacylglyceryl group from phosphatidylglycerol to the sulfhydryl group of the N-terminal cysteine of a prolipoprotein, the first step in the formation of mature lipoproteins.</text>
</comment>
<dbReference type="GO" id="GO:0005886">
    <property type="term" value="C:plasma membrane"/>
    <property type="evidence" value="ECO:0007669"/>
    <property type="project" value="UniProtKB-SubCell"/>
</dbReference>
<accession>A0A923J1Z8</accession>
<reference evidence="8 9" key="1">
    <citation type="submission" date="2020-04" db="EMBL/GenBank/DDBJ databases">
        <title>Genomic insights into acetone-butanol-ethanol (ABE) fermentation by sequencing solventogenic clostridia strains.</title>
        <authorList>
            <person name="Brown S."/>
        </authorList>
    </citation>
    <scope>NUCLEOTIDE SEQUENCE [LARGE SCALE GENOMIC DNA]</scope>
    <source>
        <strain evidence="8 9">DJ011</strain>
    </source>
</reference>
<evidence type="ECO:0000256" key="4">
    <source>
        <dbReference type="ARBA" id="ARBA00022692"/>
    </source>
</evidence>
<dbReference type="EMBL" id="JAAZWO010000025">
    <property type="protein sequence ID" value="MBC2399309.1"/>
    <property type="molecule type" value="Genomic_DNA"/>
</dbReference>
<evidence type="ECO:0000256" key="6">
    <source>
        <dbReference type="ARBA" id="ARBA00023136"/>
    </source>
</evidence>
<dbReference type="RefSeq" id="WP_035152230.1">
    <property type="nucleotide sequence ID" value="NZ_JAAZWO010000025.1"/>
</dbReference>
<dbReference type="NCBIfam" id="NF000778">
    <property type="entry name" value="PRK00052.3-4"/>
    <property type="match status" value="1"/>
</dbReference>
<feature type="transmembrane region" description="Helical" evidence="7">
    <location>
        <begin position="13"/>
        <end position="33"/>
    </location>
</feature>
<keyword evidence="3 7" id="KW-0808">Transferase</keyword>
<feature type="transmembrane region" description="Helical" evidence="7">
    <location>
        <begin position="85"/>
        <end position="102"/>
    </location>
</feature>
<protein>
    <recommendedName>
        <fullName evidence="7">Phosphatidylglycerol--prolipoprotein diacylglyceryl transferase</fullName>
        <ecNumber evidence="7">2.5.1.145</ecNumber>
    </recommendedName>
</protein>
<sequence>MKPVLFKIFGLPIYSYGTMIALGILAALVLLNVRTKNNYNEDDILSMSIIAIISGVVGGKLLYMITDIKSILEEPSILKNLGNGFVIYGAIIGGALSVYLFCKKKGWKALKMFDIAIPSIALAQGFGRIGCFLAGCCYGKATKLAIGVEFTKSPFAPSGVLRHPTQLYSSIFDFCLAFFLLWYDRKKRKEGRVFSLYVIIYGIGRIIVEFFRDDPRGEIGMLSTSQFISLFTIILGIIIFNINKFSKSKSEDKNIYN</sequence>
<dbReference type="PANTHER" id="PTHR30589">
    <property type="entry name" value="PROLIPOPROTEIN DIACYLGLYCERYL TRANSFERASE"/>
    <property type="match status" value="1"/>
</dbReference>
<dbReference type="HAMAP" id="MF_01147">
    <property type="entry name" value="Lgt"/>
    <property type="match status" value="1"/>
</dbReference>
<keyword evidence="2 7" id="KW-1003">Cell membrane</keyword>
<dbReference type="Proteomes" id="UP000563151">
    <property type="component" value="Unassembled WGS sequence"/>
</dbReference>
<evidence type="ECO:0000313" key="9">
    <source>
        <dbReference type="Proteomes" id="UP000563151"/>
    </source>
</evidence>
<dbReference type="PANTHER" id="PTHR30589:SF0">
    <property type="entry name" value="PHOSPHATIDYLGLYCEROL--PROLIPOPROTEIN DIACYLGLYCERYL TRANSFERASE"/>
    <property type="match status" value="1"/>
</dbReference>
<feature type="transmembrane region" description="Helical" evidence="7">
    <location>
        <begin position="194"/>
        <end position="212"/>
    </location>
</feature>
<comment type="caution">
    <text evidence="8">The sequence shown here is derived from an EMBL/GenBank/DDBJ whole genome shotgun (WGS) entry which is preliminary data.</text>
</comment>
<feature type="binding site" evidence="7">
    <location>
        <position position="128"/>
    </location>
    <ligand>
        <name>a 1,2-diacyl-sn-glycero-3-phospho-(1'-sn-glycerol)</name>
        <dbReference type="ChEBI" id="CHEBI:64716"/>
    </ligand>
</feature>
<organism evidence="8 9">
    <name type="scientific">Clostridium tetanomorphum</name>
    <dbReference type="NCBI Taxonomy" id="1553"/>
    <lineage>
        <taxon>Bacteria</taxon>
        <taxon>Bacillati</taxon>
        <taxon>Bacillota</taxon>
        <taxon>Clostridia</taxon>
        <taxon>Eubacteriales</taxon>
        <taxon>Clostridiaceae</taxon>
        <taxon>Clostridium</taxon>
    </lineage>
</organism>
<comment type="similarity">
    <text evidence="1 7">Belongs to the Lgt family.</text>
</comment>
<comment type="catalytic activity">
    <reaction evidence="7">
        <text>L-cysteinyl-[prolipoprotein] + a 1,2-diacyl-sn-glycero-3-phospho-(1'-sn-glycerol) = an S-1,2-diacyl-sn-glyceryl-L-cysteinyl-[prolipoprotein] + sn-glycerol 1-phosphate + H(+)</text>
        <dbReference type="Rhea" id="RHEA:56712"/>
        <dbReference type="Rhea" id="RHEA-COMP:14679"/>
        <dbReference type="Rhea" id="RHEA-COMP:14680"/>
        <dbReference type="ChEBI" id="CHEBI:15378"/>
        <dbReference type="ChEBI" id="CHEBI:29950"/>
        <dbReference type="ChEBI" id="CHEBI:57685"/>
        <dbReference type="ChEBI" id="CHEBI:64716"/>
        <dbReference type="ChEBI" id="CHEBI:140658"/>
        <dbReference type="EC" id="2.5.1.145"/>
    </reaction>
</comment>
<comment type="subcellular location">
    <subcellularLocation>
        <location evidence="7">Cell membrane</location>
        <topology evidence="7">Multi-pass membrane protein</topology>
    </subcellularLocation>
</comment>
<dbReference type="AlphaFoldDB" id="A0A923J1Z8"/>
<evidence type="ECO:0000256" key="2">
    <source>
        <dbReference type="ARBA" id="ARBA00022475"/>
    </source>
</evidence>
<feature type="transmembrane region" description="Helical" evidence="7">
    <location>
        <begin position="224"/>
        <end position="243"/>
    </location>
</feature>
<gene>
    <name evidence="7" type="primary">lgt</name>
    <name evidence="8" type="ORF">HGG79_16250</name>
</gene>
<dbReference type="EC" id="2.5.1.145" evidence="7"/>
<dbReference type="GO" id="GO:0008961">
    <property type="term" value="F:phosphatidylglycerol-prolipoprotein diacylglyceryl transferase activity"/>
    <property type="evidence" value="ECO:0007669"/>
    <property type="project" value="UniProtKB-UniRule"/>
</dbReference>
<keyword evidence="5 7" id="KW-1133">Transmembrane helix</keyword>
<evidence type="ECO:0000256" key="1">
    <source>
        <dbReference type="ARBA" id="ARBA00007150"/>
    </source>
</evidence>
<dbReference type="NCBIfam" id="TIGR00544">
    <property type="entry name" value="lgt"/>
    <property type="match status" value="1"/>
</dbReference>
<evidence type="ECO:0000256" key="5">
    <source>
        <dbReference type="ARBA" id="ARBA00022989"/>
    </source>
</evidence>
<keyword evidence="9" id="KW-1185">Reference proteome</keyword>
<comment type="pathway">
    <text evidence="7">Protein modification; lipoprotein biosynthesis (diacylglyceryl transfer).</text>
</comment>
<dbReference type="InterPro" id="IPR001640">
    <property type="entry name" value="Lgt"/>
</dbReference>
<evidence type="ECO:0000313" key="8">
    <source>
        <dbReference type="EMBL" id="MBC2399309.1"/>
    </source>
</evidence>
<dbReference type="GO" id="GO:0042158">
    <property type="term" value="P:lipoprotein biosynthetic process"/>
    <property type="evidence" value="ECO:0007669"/>
    <property type="project" value="UniProtKB-UniRule"/>
</dbReference>
<keyword evidence="6 7" id="KW-0472">Membrane</keyword>